<protein>
    <submittedName>
        <fullName evidence="2">(spotted green pufferfish) hypothetical protein</fullName>
    </submittedName>
</protein>
<evidence type="ECO:0000313" key="2">
    <source>
        <dbReference type="EMBL" id="CAG10309.1"/>
    </source>
</evidence>
<sequence length="168" mass="17483">AGLGALRAPWTAVWARTWTTRRSRASSCRTCWTSRWWRVCRRRVRASASPISRWVAFPPLTFDPAPVLLQNRVHGADAASPSGQPSKATAYVSPTVKASCPDGEAGGEGGGPRPSSPGDKGEPPGPQPVPTAGKRAPQAGAGGNVLGATLVAFAVMFAPSRRPLCADG</sequence>
<feature type="non-terminal residue" evidence="2">
    <location>
        <position position="168"/>
    </location>
</feature>
<reference evidence="2" key="2">
    <citation type="submission" date="2004-02" db="EMBL/GenBank/DDBJ databases">
        <authorList>
            <consortium name="Genoscope"/>
            <consortium name="Whitehead Institute Centre for Genome Research"/>
        </authorList>
    </citation>
    <scope>NUCLEOTIDE SEQUENCE</scope>
</reference>
<reference evidence="2" key="1">
    <citation type="journal article" date="2004" name="Nature">
        <title>Genome duplication in the teleost fish Tetraodon nigroviridis reveals the early vertebrate proto-karyotype.</title>
        <authorList>
            <person name="Jaillon O."/>
            <person name="Aury J.-M."/>
            <person name="Brunet F."/>
            <person name="Petit J.-L."/>
            <person name="Stange-Thomann N."/>
            <person name="Mauceli E."/>
            <person name="Bouneau L."/>
            <person name="Fischer C."/>
            <person name="Ozouf-Costaz C."/>
            <person name="Bernot A."/>
            <person name="Nicaud S."/>
            <person name="Jaffe D."/>
            <person name="Fisher S."/>
            <person name="Lutfalla G."/>
            <person name="Dossat C."/>
            <person name="Segurens B."/>
            <person name="Dasilva C."/>
            <person name="Salanoubat M."/>
            <person name="Levy M."/>
            <person name="Boudet N."/>
            <person name="Castellano S."/>
            <person name="Anthouard V."/>
            <person name="Jubin C."/>
            <person name="Castelli V."/>
            <person name="Katinka M."/>
            <person name="Vacherie B."/>
            <person name="Biemont C."/>
            <person name="Skalli Z."/>
            <person name="Cattolico L."/>
            <person name="Poulain J."/>
            <person name="De Berardinis V."/>
            <person name="Cruaud C."/>
            <person name="Duprat S."/>
            <person name="Brottier P."/>
            <person name="Coutanceau J.-P."/>
            <person name="Gouzy J."/>
            <person name="Parra G."/>
            <person name="Lardier G."/>
            <person name="Chapple C."/>
            <person name="McKernan K.J."/>
            <person name="McEwan P."/>
            <person name="Bosak S."/>
            <person name="Kellis M."/>
            <person name="Volff J.-N."/>
            <person name="Guigo R."/>
            <person name="Zody M.C."/>
            <person name="Mesirov J."/>
            <person name="Lindblad-Toh K."/>
            <person name="Birren B."/>
            <person name="Nusbaum C."/>
            <person name="Kahn D."/>
            <person name="Robinson-Rechavi M."/>
            <person name="Laudet V."/>
            <person name="Schachter V."/>
            <person name="Quetier F."/>
            <person name="Saurin W."/>
            <person name="Scarpelli C."/>
            <person name="Wincker P."/>
            <person name="Lander E.S."/>
            <person name="Weissenbach J."/>
            <person name="Roest Crollius H."/>
        </authorList>
    </citation>
    <scope>NUCLEOTIDE SEQUENCE [LARGE SCALE GENOMIC DNA]</scope>
</reference>
<organism evidence="2">
    <name type="scientific">Tetraodon nigroviridis</name>
    <name type="common">Spotted green pufferfish</name>
    <name type="synonym">Chelonodon nigroviridis</name>
    <dbReference type="NCBI Taxonomy" id="99883"/>
    <lineage>
        <taxon>Eukaryota</taxon>
        <taxon>Metazoa</taxon>
        <taxon>Chordata</taxon>
        <taxon>Craniata</taxon>
        <taxon>Vertebrata</taxon>
        <taxon>Euteleostomi</taxon>
        <taxon>Actinopterygii</taxon>
        <taxon>Neopterygii</taxon>
        <taxon>Teleostei</taxon>
        <taxon>Neoteleostei</taxon>
        <taxon>Acanthomorphata</taxon>
        <taxon>Eupercaria</taxon>
        <taxon>Tetraodontiformes</taxon>
        <taxon>Tetradontoidea</taxon>
        <taxon>Tetraodontidae</taxon>
        <taxon>Tetraodon</taxon>
    </lineage>
</organism>
<name>Q4RMS3_TETNG</name>
<dbReference type="KEGG" id="tng:GSTEN00031903G001"/>
<accession>Q4RMS3</accession>
<gene>
    <name evidence="2" type="ORF">GSTENG00031903001</name>
</gene>
<proteinExistence type="predicted"/>
<dbReference type="AlphaFoldDB" id="Q4RMS3"/>
<dbReference type="EMBL" id="CAAE01015018">
    <property type="protein sequence ID" value="CAG10309.1"/>
    <property type="molecule type" value="Genomic_DNA"/>
</dbReference>
<comment type="caution">
    <text evidence="2">The sequence shown here is derived from an EMBL/GenBank/DDBJ whole genome shotgun (WGS) entry which is preliminary data.</text>
</comment>
<feature type="region of interest" description="Disordered" evidence="1">
    <location>
        <begin position="75"/>
        <end position="142"/>
    </location>
</feature>
<evidence type="ECO:0000256" key="1">
    <source>
        <dbReference type="SAM" id="MobiDB-lite"/>
    </source>
</evidence>